<dbReference type="EMBL" id="JAUOZU010000007">
    <property type="protein sequence ID" value="MDO6964167.1"/>
    <property type="molecule type" value="Genomic_DNA"/>
</dbReference>
<accession>A0ABT8YKH8</accession>
<protein>
    <submittedName>
        <fullName evidence="3">FAD-binding oxidoreductase</fullName>
        <ecNumber evidence="3">1.-.-.-</ecNumber>
    </submittedName>
</protein>
<dbReference type="GO" id="GO:0016491">
    <property type="term" value="F:oxidoreductase activity"/>
    <property type="evidence" value="ECO:0007669"/>
    <property type="project" value="UniProtKB-KW"/>
</dbReference>
<keyword evidence="4" id="KW-1185">Reference proteome</keyword>
<dbReference type="PANTHER" id="PTHR13847:SF289">
    <property type="entry name" value="GLYCINE OXIDASE"/>
    <property type="match status" value="1"/>
</dbReference>
<dbReference type="SUPFAM" id="SSF51905">
    <property type="entry name" value="FAD/NAD(P)-binding domain"/>
    <property type="match status" value="1"/>
</dbReference>
<keyword evidence="1 3" id="KW-0560">Oxidoreductase</keyword>
<comment type="caution">
    <text evidence="3">The sequence shown here is derived from an EMBL/GenBank/DDBJ whole genome shotgun (WGS) entry which is preliminary data.</text>
</comment>
<sequence>MSEAIVLGAGMVGVSAALSLRDRGWNVTLIDRKPPGQETSFGNAGIIQSESVEPYAMPRGIRDLFDIATFRSNDVYYAFRELPLHVSSLLRYWWYSESGRHREIARHYATLIARAAGTHEPIIRRAGADNLIQRSGYRTLYRDGAKFDEALARAKDIEREFGTRFRALDPAETRKEEPALTNAGLGTIHWLEPWTAADPGALVTAYAELFEREGGQFLIGDAESLKALPSGKGWSVRTRAGTVEAEHVVVALGVWSRGLLERFGARFPMVLKRGYHAHYSSPVALNMTLMDSDRGYVMAPMRAGTRITTGAHLARPGQAPVYRQLERAEASANELLSLGNRVEQEPWSGTRPCMPDMLPVIGPVGGQKGLWANFGHGHQGFTLGPASAELLTAMILGEKPPVDPAPFRPGR</sequence>
<dbReference type="Gene3D" id="3.50.50.60">
    <property type="entry name" value="FAD/NAD(P)-binding domain"/>
    <property type="match status" value="2"/>
</dbReference>
<reference evidence="3" key="1">
    <citation type="journal article" date="2015" name="Int. J. Syst. Evol. Microbiol.">
        <title>Rhizobium alvei sp. nov., isolated from a freshwater river.</title>
        <authorList>
            <person name="Sheu S.Y."/>
            <person name="Huang H.W."/>
            <person name="Young C.C."/>
            <person name="Chen W.M."/>
        </authorList>
    </citation>
    <scope>NUCLEOTIDE SEQUENCE</scope>
    <source>
        <strain evidence="3">TNR-22</strain>
    </source>
</reference>
<evidence type="ECO:0000259" key="2">
    <source>
        <dbReference type="Pfam" id="PF01266"/>
    </source>
</evidence>
<organism evidence="3 4">
    <name type="scientific">Rhizobium alvei</name>
    <dbReference type="NCBI Taxonomy" id="1132659"/>
    <lineage>
        <taxon>Bacteria</taxon>
        <taxon>Pseudomonadati</taxon>
        <taxon>Pseudomonadota</taxon>
        <taxon>Alphaproteobacteria</taxon>
        <taxon>Hyphomicrobiales</taxon>
        <taxon>Rhizobiaceae</taxon>
        <taxon>Rhizobium/Agrobacterium group</taxon>
        <taxon>Rhizobium</taxon>
    </lineage>
</organism>
<evidence type="ECO:0000256" key="1">
    <source>
        <dbReference type="ARBA" id="ARBA00023002"/>
    </source>
</evidence>
<evidence type="ECO:0000313" key="3">
    <source>
        <dbReference type="EMBL" id="MDO6964167.1"/>
    </source>
</evidence>
<dbReference type="Gene3D" id="3.30.9.10">
    <property type="entry name" value="D-Amino Acid Oxidase, subunit A, domain 2"/>
    <property type="match status" value="1"/>
</dbReference>
<dbReference type="PANTHER" id="PTHR13847">
    <property type="entry name" value="SARCOSINE DEHYDROGENASE-RELATED"/>
    <property type="match status" value="1"/>
</dbReference>
<dbReference type="Pfam" id="PF01266">
    <property type="entry name" value="DAO"/>
    <property type="match status" value="1"/>
</dbReference>
<gene>
    <name evidence="3" type="ORF">Q4481_09380</name>
</gene>
<name>A0ABT8YKH8_9HYPH</name>
<dbReference type="EC" id="1.-.-.-" evidence="3"/>
<evidence type="ECO:0000313" key="4">
    <source>
        <dbReference type="Proteomes" id="UP001174932"/>
    </source>
</evidence>
<dbReference type="InterPro" id="IPR006076">
    <property type="entry name" value="FAD-dep_OxRdtase"/>
</dbReference>
<dbReference type="Proteomes" id="UP001174932">
    <property type="component" value="Unassembled WGS sequence"/>
</dbReference>
<dbReference type="RefSeq" id="WP_304376098.1">
    <property type="nucleotide sequence ID" value="NZ_JAUOZU010000007.1"/>
</dbReference>
<feature type="domain" description="FAD dependent oxidoreductase" evidence="2">
    <location>
        <begin position="4"/>
        <end position="394"/>
    </location>
</feature>
<reference evidence="3" key="2">
    <citation type="submission" date="2023-07" db="EMBL/GenBank/DDBJ databases">
        <authorList>
            <person name="Shen H."/>
        </authorList>
    </citation>
    <scope>NUCLEOTIDE SEQUENCE</scope>
    <source>
        <strain evidence="3">TNR-22</strain>
    </source>
</reference>
<proteinExistence type="predicted"/>
<dbReference type="InterPro" id="IPR036188">
    <property type="entry name" value="FAD/NAD-bd_sf"/>
</dbReference>